<accession>A0A3M9MUN8</accession>
<dbReference type="Proteomes" id="UP000272117">
    <property type="component" value="Unassembled WGS sequence"/>
</dbReference>
<comment type="caution">
    <text evidence="1">The sequence shown here is derived from an EMBL/GenBank/DDBJ whole genome shotgun (WGS) entry which is preliminary data.</text>
</comment>
<dbReference type="Gene3D" id="3.40.50.150">
    <property type="entry name" value="Vaccinia Virus protein VP39"/>
    <property type="match status" value="1"/>
</dbReference>
<evidence type="ECO:0000313" key="2">
    <source>
        <dbReference type="Proteomes" id="UP000272117"/>
    </source>
</evidence>
<reference evidence="1 2" key="1">
    <citation type="submission" date="2018-11" db="EMBL/GenBank/DDBJ databases">
        <title>Rufibacter latericius sp. nov., isolated from water in Baiyang Lake.</title>
        <authorList>
            <person name="Yang Y."/>
        </authorList>
    </citation>
    <scope>NUCLEOTIDE SEQUENCE [LARGE SCALE GENOMIC DNA]</scope>
    <source>
        <strain evidence="1 2">R-22-1c-1</strain>
    </source>
</reference>
<evidence type="ECO:0008006" key="3">
    <source>
        <dbReference type="Google" id="ProtNLM"/>
    </source>
</evidence>
<organism evidence="1 2">
    <name type="scientific">Rufibacter latericius</name>
    <dbReference type="NCBI Taxonomy" id="2487040"/>
    <lineage>
        <taxon>Bacteria</taxon>
        <taxon>Pseudomonadati</taxon>
        <taxon>Bacteroidota</taxon>
        <taxon>Cytophagia</taxon>
        <taxon>Cytophagales</taxon>
        <taxon>Hymenobacteraceae</taxon>
        <taxon>Rufibacter</taxon>
    </lineage>
</organism>
<gene>
    <name evidence="1" type="ORF">EFB08_07360</name>
</gene>
<keyword evidence="2" id="KW-1185">Reference proteome</keyword>
<protein>
    <recommendedName>
        <fullName evidence="3">Class I SAM-dependent methyltransferase</fullName>
    </recommendedName>
</protein>
<dbReference type="SUPFAM" id="SSF53335">
    <property type="entry name" value="S-adenosyl-L-methionine-dependent methyltransferases"/>
    <property type="match status" value="1"/>
</dbReference>
<dbReference type="RefSeq" id="WP_123126290.1">
    <property type="nucleotide sequence ID" value="NZ_RJJD01000003.1"/>
</dbReference>
<sequence length="243" mass="27469">MDNGTFLINYNSNYWQEELKAAKERSWGTALARTAEVFLYSKLPITKFIDIGSGPGYFLDAISYQLPSSKEIFYAAELFPPADEYCTKSPNYHKGDILDLNFQFDAGCCIEVIEHLTPKMVESLFQSLAMKSKPNSIYIFNTGLVEYIKNEDPGYLDPIVRGHVMGWSLKAIQFLAEPIGFNIIPIPGKTWAFIAEFQPNHNAELPITDRIWSALPENKEILSDKATGNLMYVLGLDTTRAYL</sequence>
<dbReference type="AlphaFoldDB" id="A0A3M9MUN8"/>
<proteinExistence type="predicted"/>
<dbReference type="InterPro" id="IPR029063">
    <property type="entry name" value="SAM-dependent_MTases_sf"/>
</dbReference>
<name>A0A3M9MUN8_9BACT</name>
<dbReference type="EMBL" id="RJJD01000003">
    <property type="protein sequence ID" value="RNI29230.1"/>
    <property type="molecule type" value="Genomic_DNA"/>
</dbReference>
<evidence type="ECO:0000313" key="1">
    <source>
        <dbReference type="EMBL" id="RNI29230.1"/>
    </source>
</evidence>